<dbReference type="AlphaFoldDB" id="A0A7Z0DT96"/>
<dbReference type="Proteomes" id="UP000564496">
    <property type="component" value="Unassembled WGS sequence"/>
</dbReference>
<dbReference type="EMBL" id="JACBZR010000002">
    <property type="protein sequence ID" value="NYI81263.1"/>
    <property type="molecule type" value="Genomic_DNA"/>
</dbReference>
<accession>A0A7Z0DT96</accession>
<proteinExistence type="predicted"/>
<reference evidence="1 2" key="1">
    <citation type="submission" date="2020-07" db="EMBL/GenBank/DDBJ databases">
        <title>Sequencing the genomes of 1000 actinobacteria strains.</title>
        <authorList>
            <person name="Klenk H.-P."/>
        </authorList>
    </citation>
    <scope>NUCLEOTIDE SEQUENCE [LARGE SCALE GENOMIC DNA]</scope>
    <source>
        <strain evidence="1 2">DSM 26487</strain>
    </source>
</reference>
<comment type="caution">
    <text evidence="1">The sequence shown here is derived from an EMBL/GenBank/DDBJ whole genome shotgun (WGS) entry which is preliminary data.</text>
</comment>
<evidence type="ECO:0000313" key="2">
    <source>
        <dbReference type="Proteomes" id="UP000564496"/>
    </source>
</evidence>
<name>A0A7Z0DT96_9ACTN</name>
<organism evidence="1 2">
    <name type="scientific">Nocardioides panzhihuensis</name>
    <dbReference type="NCBI Taxonomy" id="860243"/>
    <lineage>
        <taxon>Bacteria</taxon>
        <taxon>Bacillati</taxon>
        <taxon>Actinomycetota</taxon>
        <taxon>Actinomycetes</taxon>
        <taxon>Propionibacteriales</taxon>
        <taxon>Nocardioidaceae</taxon>
        <taxon>Nocardioides</taxon>
    </lineage>
</organism>
<sequence>MHGGHLGAQGRQPGNLGVDLGYPAGEQLLGRFARTLAGIPHRQQVADVGQCQAEALGALDEVQTVDGSVVVLAITGRGARSR</sequence>
<evidence type="ECO:0000313" key="1">
    <source>
        <dbReference type="EMBL" id="NYI81263.1"/>
    </source>
</evidence>
<keyword evidence="2" id="KW-1185">Reference proteome</keyword>
<protein>
    <submittedName>
        <fullName evidence="1">Uncharacterized protein</fullName>
    </submittedName>
</protein>
<gene>
    <name evidence="1" type="ORF">BJ988_005971</name>
</gene>